<dbReference type="SUPFAM" id="SSF53597">
    <property type="entry name" value="Dihydrofolate reductase-like"/>
    <property type="match status" value="1"/>
</dbReference>
<reference evidence="2 3" key="1">
    <citation type="submission" date="2020-12" db="EMBL/GenBank/DDBJ databases">
        <title>Brachybacterium sp. MASK1Z-5, whole genome shotgun sequence.</title>
        <authorList>
            <person name="Tuo L."/>
        </authorList>
    </citation>
    <scope>NUCLEOTIDE SEQUENCE [LARGE SCALE GENOMIC DNA]</scope>
    <source>
        <strain evidence="2 3">MASK1Z-5</strain>
    </source>
</reference>
<name>A0ABS1BBV7_9MICO</name>
<evidence type="ECO:0000259" key="1">
    <source>
        <dbReference type="Pfam" id="PF01872"/>
    </source>
</evidence>
<protein>
    <submittedName>
        <fullName evidence="2">Dihydrofolate reductase family protein</fullName>
    </submittedName>
</protein>
<dbReference type="EMBL" id="JAEDAJ010000007">
    <property type="protein sequence ID" value="MBK0332135.1"/>
    <property type="molecule type" value="Genomic_DNA"/>
</dbReference>
<evidence type="ECO:0000313" key="2">
    <source>
        <dbReference type="EMBL" id="MBK0332135.1"/>
    </source>
</evidence>
<evidence type="ECO:0000313" key="3">
    <source>
        <dbReference type="Proteomes" id="UP000612352"/>
    </source>
</evidence>
<dbReference type="InterPro" id="IPR002734">
    <property type="entry name" value="RibDG_C"/>
</dbReference>
<proteinExistence type="predicted"/>
<dbReference type="Gene3D" id="3.40.430.10">
    <property type="entry name" value="Dihydrofolate Reductase, subunit A"/>
    <property type="match status" value="1"/>
</dbReference>
<sequence length="226" mass="24787">MSADHTDHPSSPAAASRTRVQGMFVSLDGYSAGSYVTFEEPFGEAIALTRGYDGRAIHGVDKVEDLSFDAAMSSLWGQGIGVEIMGRRKFGPQTGPWTDDGWRGWWGEEPPFRTPVIVLTHHEREPIAFDNGTVFHFLDASPHEALQRAHELAPGTDVRIGGGPSTVREFLAADLVDTMHLTIVPVTIGSGTRLLEGGLPSSDDFYIESVTLPSGRTHQIWYRRRP</sequence>
<feature type="domain" description="Bacterial bifunctional deaminase-reductase C-terminal" evidence="1">
    <location>
        <begin position="99"/>
        <end position="200"/>
    </location>
</feature>
<dbReference type="RefSeq" id="WP_200503044.1">
    <property type="nucleotide sequence ID" value="NZ_JAEDAJ010000007.1"/>
</dbReference>
<dbReference type="Proteomes" id="UP000612352">
    <property type="component" value="Unassembled WGS sequence"/>
</dbReference>
<comment type="caution">
    <text evidence="2">The sequence shown here is derived from an EMBL/GenBank/DDBJ whole genome shotgun (WGS) entry which is preliminary data.</text>
</comment>
<dbReference type="InterPro" id="IPR024072">
    <property type="entry name" value="DHFR-like_dom_sf"/>
</dbReference>
<gene>
    <name evidence="2" type="ORF">I8D64_12085</name>
</gene>
<keyword evidence="3" id="KW-1185">Reference proteome</keyword>
<accession>A0ABS1BBV7</accession>
<organism evidence="2 3">
    <name type="scientific">Brachybacterium halotolerans</name>
    <dbReference type="NCBI Taxonomy" id="2795215"/>
    <lineage>
        <taxon>Bacteria</taxon>
        <taxon>Bacillati</taxon>
        <taxon>Actinomycetota</taxon>
        <taxon>Actinomycetes</taxon>
        <taxon>Micrococcales</taxon>
        <taxon>Dermabacteraceae</taxon>
        <taxon>Brachybacterium</taxon>
    </lineage>
</organism>
<dbReference type="Pfam" id="PF01872">
    <property type="entry name" value="RibD_C"/>
    <property type="match status" value="1"/>
</dbReference>